<dbReference type="EMBL" id="LDOV01000010">
    <property type="protein sequence ID" value="KLV01656.1"/>
    <property type="molecule type" value="Genomic_DNA"/>
</dbReference>
<dbReference type="PRINTS" id="PR01374">
    <property type="entry name" value="TONBPROTEIN"/>
</dbReference>
<evidence type="ECO:0000256" key="12">
    <source>
        <dbReference type="SAM" id="SignalP"/>
    </source>
</evidence>
<dbReference type="RefSeq" id="WP_047873108.1">
    <property type="nucleotide sequence ID" value="NZ_BMYC01000001.1"/>
</dbReference>
<evidence type="ECO:0000256" key="5">
    <source>
        <dbReference type="ARBA" id="ARBA00022519"/>
    </source>
</evidence>
<feature type="domain" description="TonB C-terminal" evidence="13">
    <location>
        <begin position="172"/>
        <end position="262"/>
    </location>
</feature>
<feature type="compositionally biased region" description="Low complexity" evidence="11">
    <location>
        <begin position="86"/>
        <end position="97"/>
    </location>
</feature>
<evidence type="ECO:0000256" key="7">
    <source>
        <dbReference type="ARBA" id="ARBA00022927"/>
    </source>
</evidence>
<dbReference type="InterPro" id="IPR051045">
    <property type="entry name" value="TonB-dependent_transducer"/>
</dbReference>
<comment type="function">
    <text evidence="10">Interacts with outer membrane receptor proteins that carry out high-affinity binding and energy dependent uptake into the periplasmic space of specific substrates. It could act to transduce energy from the cytoplasmic membrane to specific energy-requiring processes in the outer membrane, resulting in the release into the periplasm of ligands bound by these outer membrane proteins.</text>
</comment>
<feature type="compositionally biased region" description="Basic and acidic residues" evidence="11">
    <location>
        <begin position="126"/>
        <end position="137"/>
    </location>
</feature>
<protein>
    <recommendedName>
        <fullName evidence="10">Protein TonB</fullName>
    </recommendedName>
</protein>
<dbReference type="GO" id="GO:0031992">
    <property type="term" value="F:energy transducer activity"/>
    <property type="evidence" value="ECO:0007669"/>
    <property type="project" value="InterPro"/>
</dbReference>
<evidence type="ECO:0000313" key="15">
    <source>
        <dbReference type="Proteomes" id="UP000036426"/>
    </source>
</evidence>
<dbReference type="AlphaFoldDB" id="A0A0J1GPU0"/>
<dbReference type="PATRIC" id="fig|754436.4.peg.878"/>
<keyword evidence="10" id="KW-0735">Signal-anchor</keyword>
<dbReference type="InterPro" id="IPR006260">
    <property type="entry name" value="TonB/TolA_C"/>
</dbReference>
<evidence type="ECO:0000256" key="1">
    <source>
        <dbReference type="ARBA" id="ARBA00004383"/>
    </source>
</evidence>
<keyword evidence="7 10" id="KW-0653">Protein transport</keyword>
<keyword evidence="3 10" id="KW-0813">Transport</keyword>
<evidence type="ECO:0000256" key="6">
    <source>
        <dbReference type="ARBA" id="ARBA00022692"/>
    </source>
</evidence>
<reference evidence="14 15" key="1">
    <citation type="submission" date="2015-05" db="EMBL/GenBank/DDBJ databases">
        <title>Photobacterium galathea sp. nov.</title>
        <authorList>
            <person name="Machado H."/>
            <person name="Gram L."/>
        </authorList>
    </citation>
    <scope>NUCLEOTIDE SEQUENCE [LARGE SCALE GENOMIC DNA]</scope>
    <source>
        <strain evidence="14 15">DSM 25995</strain>
    </source>
</reference>
<keyword evidence="6" id="KW-0812">Transmembrane</keyword>
<keyword evidence="15" id="KW-1185">Reference proteome</keyword>
<dbReference type="GO" id="GO:0015031">
    <property type="term" value="P:protein transport"/>
    <property type="evidence" value="ECO:0007669"/>
    <property type="project" value="UniProtKB-UniRule"/>
</dbReference>
<dbReference type="Proteomes" id="UP000036426">
    <property type="component" value="Unassembled WGS sequence"/>
</dbReference>
<keyword evidence="12" id="KW-0732">Signal</keyword>
<dbReference type="GO" id="GO:0015891">
    <property type="term" value="P:siderophore transport"/>
    <property type="evidence" value="ECO:0007669"/>
    <property type="project" value="InterPro"/>
</dbReference>
<evidence type="ECO:0000256" key="2">
    <source>
        <dbReference type="ARBA" id="ARBA00006555"/>
    </source>
</evidence>
<evidence type="ECO:0000313" key="14">
    <source>
        <dbReference type="EMBL" id="KLV01656.1"/>
    </source>
</evidence>
<evidence type="ECO:0000256" key="10">
    <source>
        <dbReference type="RuleBase" id="RU362123"/>
    </source>
</evidence>
<organism evidence="14 15">
    <name type="scientific">Photobacterium aphoticum</name>
    <dbReference type="NCBI Taxonomy" id="754436"/>
    <lineage>
        <taxon>Bacteria</taxon>
        <taxon>Pseudomonadati</taxon>
        <taxon>Pseudomonadota</taxon>
        <taxon>Gammaproteobacteria</taxon>
        <taxon>Vibrionales</taxon>
        <taxon>Vibrionaceae</taxon>
        <taxon>Photobacterium</taxon>
    </lineage>
</organism>
<keyword evidence="8" id="KW-1133">Transmembrane helix</keyword>
<keyword evidence="4 10" id="KW-1003">Cell membrane</keyword>
<feature type="signal peptide" evidence="12">
    <location>
        <begin position="1"/>
        <end position="23"/>
    </location>
</feature>
<evidence type="ECO:0000259" key="13">
    <source>
        <dbReference type="PROSITE" id="PS52015"/>
    </source>
</evidence>
<dbReference type="Pfam" id="PF03544">
    <property type="entry name" value="TonB_C"/>
    <property type="match status" value="1"/>
</dbReference>
<dbReference type="GO" id="GO:0030288">
    <property type="term" value="C:outer membrane-bounded periplasmic space"/>
    <property type="evidence" value="ECO:0007669"/>
    <property type="project" value="InterPro"/>
</dbReference>
<sequence length="262" mass="29102">MNTRRYVVCGVVSIALHSLAISAQQPVQEIFAVEDTQTGQRVAIQLVARATQAEPPAPELKPEPEPKVVQPTPQPPAPKPVKPDVKQPAPKKVVKAVPKPKPTPKPEPRPEPKPKTVKPPVTQAVKKTEKKVVEPIKKPRPQRPVSENPNPVTPHPMANADMNQAKDSAPKLIDRPTFKVRPTQPTYPRIARRKGLEGNVLLEVWLDEKGEQTRLEIAKSSGHAVLDEAAMKAVKKWRFNGYQENGTRLAHRVKIPVRFNLD</sequence>
<dbReference type="OrthoDB" id="9816142at2"/>
<evidence type="ECO:0000256" key="3">
    <source>
        <dbReference type="ARBA" id="ARBA00022448"/>
    </source>
</evidence>
<evidence type="ECO:0000256" key="8">
    <source>
        <dbReference type="ARBA" id="ARBA00022989"/>
    </source>
</evidence>
<dbReference type="GO" id="GO:0098797">
    <property type="term" value="C:plasma membrane protein complex"/>
    <property type="evidence" value="ECO:0007669"/>
    <property type="project" value="TreeGrafter"/>
</dbReference>
<dbReference type="SUPFAM" id="SSF74653">
    <property type="entry name" value="TolA/TonB C-terminal domain"/>
    <property type="match status" value="1"/>
</dbReference>
<feature type="region of interest" description="Disordered" evidence="11">
    <location>
        <begin position="53"/>
        <end position="169"/>
    </location>
</feature>
<dbReference type="PANTHER" id="PTHR33446:SF2">
    <property type="entry name" value="PROTEIN TONB"/>
    <property type="match status" value="1"/>
</dbReference>
<dbReference type="Gene3D" id="3.30.1150.10">
    <property type="match status" value="1"/>
</dbReference>
<comment type="subcellular location">
    <subcellularLocation>
        <location evidence="1 10">Cell inner membrane</location>
        <topology evidence="1 10">Single-pass membrane protein</topology>
        <orientation evidence="1 10">Periplasmic side</orientation>
    </subcellularLocation>
</comment>
<feature type="chain" id="PRO_5005251981" description="Protein TonB" evidence="12">
    <location>
        <begin position="24"/>
        <end position="262"/>
    </location>
</feature>
<evidence type="ECO:0000256" key="4">
    <source>
        <dbReference type="ARBA" id="ARBA00022475"/>
    </source>
</evidence>
<accession>A0A0J1GPU0</accession>
<dbReference type="NCBIfam" id="TIGR01352">
    <property type="entry name" value="tonB_Cterm"/>
    <property type="match status" value="1"/>
</dbReference>
<evidence type="ECO:0000256" key="11">
    <source>
        <dbReference type="SAM" id="MobiDB-lite"/>
    </source>
</evidence>
<keyword evidence="5 10" id="KW-0997">Cell inner membrane</keyword>
<dbReference type="PROSITE" id="PS52015">
    <property type="entry name" value="TONB_CTD"/>
    <property type="match status" value="1"/>
</dbReference>
<dbReference type="InterPro" id="IPR003538">
    <property type="entry name" value="TonB"/>
</dbReference>
<gene>
    <name evidence="14" type="ORF">ABT58_04135</name>
</gene>
<keyword evidence="9" id="KW-0472">Membrane</keyword>
<comment type="caution">
    <text evidence="14">The sequence shown here is derived from an EMBL/GenBank/DDBJ whole genome shotgun (WGS) entry which is preliminary data.</text>
</comment>
<dbReference type="PANTHER" id="PTHR33446">
    <property type="entry name" value="PROTEIN TONB-RELATED"/>
    <property type="match status" value="1"/>
</dbReference>
<dbReference type="GO" id="GO:0055085">
    <property type="term" value="P:transmembrane transport"/>
    <property type="evidence" value="ECO:0007669"/>
    <property type="project" value="InterPro"/>
</dbReference>
<dbReference type="InterPro" id="IPR037682">
    <property type="entry name" value="TonB_C"/>
</dbReference>
<comment type="similarity">
    <text evidence="2 10">Belongs to the TonB family.</text>
</comment>
<proteinExistence type="inferred from homology"/>
<feature type="compositionally biased region" description="Basic and acidic residues" evidence="11">
    <location>
        <begin position="104"/>
        <end position="114"/>
    </location>
</feature>
<evidence type="ECO:0000256" key="9">
    <source>
        <dbReference type="ARBA" id="ARBA00023136"/>
    </source>
</evidence>
<name>A0A0J1GPU0_9GAMM</name>